<dbReference type="EMBL" id="JADEXQ010000050">
    <property type="protein sequence ID" value="MBE9031022.1"/>
    <property type="molecule type" value="Genomic_DNA"/>
</dbReference>
<dbReference type="InterPro" id="IPR029044">
    <property type="entry name" value="Nucleotide-diphossugar_trans"/>
</dbReference>
<evidence type="ECO:0000313" key="1">
    <source>
        <dbReference type="EMBL" id="MBE9031022.1"/>
    </source>
</evidence>
<protein>
    <submittedName>
        <fullName evidence="1">Glycosyltransferase family 2 protein</fullName>
    </submittedName>
</protein>
<evidence type="ECO:0000313" key="2">
    <source>
        <dbReference type="Proteomes" id="UP000625316"/>
    </source>
</evidence>
<keyword evidence="2" id="KW-1185">Reference proteome</keyword>
<organism evidence="1 2">
    <name type="scientific">Romeriopsis navalis LEGE 11480</name>
    <dbReference type="NCBI Taxonomy" id="2777977"/>
    <lineage>
        <taxon>Bacteria</taxon>
        <taxon>Bacillati</taxon>
        <taxon>Cyanobacteriota</taxon>
        <taxon>Cyanophyceae</taxon>
        <taxon>Leptolyngbyales</taxon>
        <taxon>Leptolyngbyaceae</taxon>
        <taxon>Romeriopsis</taxon>
        <taxon>Romeriopsis navalis</taxon>
    </lineage>
</organism>
<dbReference type="CDD" id="cd00761">
    <property type="entry name" value="Glyco_tranf_GTA_type"/>
    <property type="match status" value="1"/>
</dbReference>
<name>A0A928Z4H1_9CYAN</name>
<dbReference type="AlphaFoldDB" id="A0A928Z4H1"/>
<dbReference type="Proteomes" id="UP000625316">
    <property type="component" value="Unassembled WGS sequence"/>
</dbReference>
<dbReference type="Gene3D" id="3.90.550.10">
    <property type="entry name" value="Spore Coat Polysaccharide Biosynthesis Protein SpsA, Chain A"/>
    <property type="match status" value="1"/>
</dbReference>
<dbReference type="RefSeq" id="WP_264325853.1">
    <property type="nucleotide sequence ID" value="NZ_JADEXQ010000050.1"/>
</dbReference>
<comment type="caution">
    <text evidence="1">The sequence shown here is derived from an EMBL/GenBank/DDBJ whole genome shotgun (WGS) entry which is preliminary data.</text>
</comment>
<accession>A0A928Z4H1</accession>
<reference evidence="1" key="1">
    <citation type="submission" date="2020-10" db="EMBL/GenBank/DDBJ databases">
        <authorList>
            <person name="Castelo-Branco R."/>
            <person name="Eusebio N."/>
            <person name="Adriana R."/>
            <person name="Vieira A."/>
            <person name="Brugerolle De Fraissinette N."/>
            <person name="Rezende De Castro R."/>
            <person name="Schneider M.P."/>
            <person name="Vasconcelos V."/>
            <person name="Leao P.N."/>
        </authorList>
    </citation>
    <scope>NUCLEOTIDE SEQUENCE</scope>
    <source>
        <strain evidence="1">LEGE 11480</strain>
    </source>
</reference>
<proteinExistence type="predicted"/>
<gene>
    <name evidence="1" type="ORF">IQ266_14910</name>
</gene>
<dbReference type="SUPFAM" id="SSF53448">
    <property type="entry name" value="Nucleotide-diphospho-sugar transferases"/>
    <property type="match status" value="1"/>
</dbReference>
<sequence length="330" mass="37941">MSQTTLQINLAPSDWLHAGDILPHQLRQFSGQVDEVLLTLDLHRSVGRFAEGWEERRPKLEALIEQCCGQFDNVRTVTVDYSSEAIKQVSQTFFGDVLMPAKDFRGGPFYAYFYGLYAAKYDYVFHIDSDLMFGGGSQTWITEAIQFLNKYPNVLVCGPLPGAPATDGKLISQPTNPFSYKSLAFQMDEMSTRYFLMDRARFRERIGALPLPYAAPWGFIKAKIEGNPPYCLPEDILTQVMAKQGLLRVEFLGEGAGMWSLHPPYRCKEFYDRLPELIERVETGNIPDGQRGYHDVNESLIDWSEPRSRLQQNRWWKRLGNRMRAQWQTT</sequence>